<evidence type="ECO:0000256" key="1">
    <source>
        <dbReference type="PIRSR" id="PIRSR029681-2"/>
    </source>
</evidence>
<evidence type="ECO:0000313" key="2">
    <source>
        <dbReference type="EMBL" id="RFF29275.1"/>
    </source>
</evidence>
<keyword evidence="2" id="KW-0378">Hydrolase</keyword>
<reference evidence="2 3" key="1">
    <citation type="submission" date="2018-08" db="EMBL/GenBank/DDBJ databases">
        <title>Wenzhouxiangella salilacus sp. nov., a novel bacterium isolated from a saline lake in Xinjiang Province, China.</title>
        <authorList>
            <person name="Han S."/>
        </authorList>
    </citation>
    <scope>NUCLEOTIDE SEQUENCE [LARGE SCALE GENOMIC DNA]</scope>
    <source>
        <strain evidence="2 3">XDB06</strain>
    </source>
</reference>
<dbReference type="GO" id="GO:0016787">
    <property type="term" value="F:hydrolase activity"/>
    <property type="evidence" value="ECO:0007669"/>
    <property type="project" value="UniProtKB-KW"/>
</dbReference>
<organism evidence="2 3">
    <name type="scientific">Wenzhouxiangella sediminis</name>
    <dbReference type="NCBI Taxonomy" id="1792836"/>
    <lineage>
        <taxon>Bacteria</taxon>
        <taxon>Pseudomonadati</taxon>
        <taxon>Pseudomonadota</taxon>
        <taxon>Gammaproteobacteria</taxon>
        <taxon>Chromatiales</taxon>
        <taxon>Wenzhouxiangellaceae</taxon>
        <taxon>Wenzhouxiangella</taxon>
    </lineage>
</organism>
<dbReference type="InterPro" id="IPR018550">
    <property type="entry name" value="Lipid-A_deacylase-rel"/>
</dbReference>
<accession>A0A3E1K5I7</accession>
<dbReference type="InterPro" id="IPR011250">
    <property type="entry name" value="OMP/PagP_B-barrel"/>
</dbReference>
<dbReference type="Gene3D" id="2.40.160.20">
    <property type="match status" value="1"/>
</dbReference>
<sequence length="147" mass="16716">MLAPGVTSGGETTANVSLAFDWNKRWFESETGHLSGYWNVAYTWWEAGRFGSDEHSISVSPVLVYRFNAEGWEPFVELGVGAAYFSDDRVGDQRLGSRAHFEDRFAVGVQMNERDALRLRIIHYSNASLKEPNEGINSWSLVYSRRF</sequence>
<proteinExistence type="predicted"/>
<gene>
    <name evidence="2" type="ORF">DZC52_14220</name>
</gene>
<keyword evidence="3" id="KW-1185">Reference proteome</keyword>
<dbReference type="Proteomes" id="UP000260351">
    <property type="component" value="Unassembled WGS sequence"/>
</dbReference>
<dbReference type="Pfam" id="PF09411">
    <property type="entry name" value="PagL"/>
    <property type="match status" value="1"/>
</dbReference>
<dbReference type="AlphaFoldDB" id="A0A3E1K5I7"/>
<dbReference type="SUPFAM" id="SSF56925">
    <property type="entry name" value="OMPA-like"/>
    <property type="match status" value="1"/>
</dbReference>
<dbReference type="EMBL" id="QUZK01000051">
    <property type="protein sequence ID" value="RFF29275.1"/>
    <property type="molecule type" value="Genomic_DNA"/>
</dbReference>
<evidence type="ECO:0000313" key="3">
    <source>
        <dbReference type="Proteomes" id="UP000260351"/>
    </source>
</evidence>
<dbReference type="OrthoDB" id="9797122at2"/>
<protein>
    <submittedName>
        <fullName evidence="2">Acyloxyacyl hydrolase</fullName>
    </submittedName>
</protein>
<comment type="caution">
    <text evidence="2">The sequence shown here is derived from an EMBL/GenBank/DDBJ whole genome shotgun (WGS) entry which is preliminary data.</text>
</comment>
<dbReference type="PIRSF" id="PIRSF029681">
    <property type="entry name" value="PagL"/>
    <property type="match status" value="1"/>
</dbReference>
<feature type="site" description="Critical for activity" evidence="1">
    <location>
        <position position="126"/>
    </location>
</feature>
<name>A0A3E1K5I7_9GAMM</name>